<dbReference type="eggNOG" id="ENOG5033260">
    <property type="taxonomic scope" value="Bacteria"/>
</dbReference>
<name>U5EAW5_NOCAS</name>
<dbReference type="InterPro" id="IPR021784">
    <property type="entry name" value="DUF3349"/>
</dbReference>
<organism evidence="1 2">
    <name type="scientific">Nocardia asteroides NBRC 15531</name>
    <dbReference type="NCBI Taxonomy" id="1110697"/>
    <lineage>
        <taxon>Bacteria</taxon>
        <taxon>Bacillati</taxon>
        <taxon>Actinomycetota</taxon>
        <taxon>Actinomycetes</taxon>
        <taxon>Mycobacteriales</taxon>
        <taxon>Nocardiaceae</taxon>
        <taxon>Nocardia</taxon>
    </lineage>
</organism>
<proteinExistence type="predicted"/>
<accession>U5EAW5</accession>
<gene>
    <name evidence="1" type="ORF">NCAST_20_01810</name>
</gene>
<keyword evidence="2" id="KW-1185">Reference proteome</keyword>
<dbReference type="Gene3D" id="6.10.140.2080">
    <property type="match status" value="1"/>
</dbReference>
<sequence length="123" mass="13268">MSEDAMTDPIPTPPVRGNLLSRVLGWLRAGYPQGIPQSDYVALFAVLHRHLTDYEVVVIGEKLIEANPNRESISEAEIEAAIADFAKQQPAPDDVSRVASHLAAGGWPLAEPLDDGEPAAEQD</sequence>
<dbReference type="STRING" id="1824.SAMN05444423_101915"/>
<evidence type="ECO:0008006" key="3">
    <source>
        <dbReference type="Google" id="ProtNLM"/>
    </source>
</evidence>
<protein>
    <recommendedName>
        <fullName evidence="3">DUF3349 domain-containing protein</fullName>
    </recommendedName>
</protein>
<dbReference type="EMBL" id="BAFO02000020">
    <property type="protein sequence ID" value="GAD83613.1"/>
    <property type="molecule type" value="Genomic_DNA"/>
</dbReference>
<evidence type="ECO:0000313" key="1">
    <source>
        <dbReference type="EMBL" id="GAD83613.1"/>
    </source>
</evidence>
<evidence type="ECO:0000313" key="2">
    <source>
        <dbReference type="Proteomes" id="UP000017048"/>
    </source>
</evidence>
<reference evidence="1 2" key="1">
    <citation type="journal article" date="2014" name="BMC Genomics">
        <title>Genome based analysis of type-I polyketide synthase and nonribosomal peptide synthetase gene clusters in seven strains of five representative Nocardia species.</title>
        <authorList>
            <person name="Komaki H."/>
            <person name="Ichikawa N."/>
            <person name="Hosoyama A."/>
            <person name="Takahashi-Nakaguchi A."/>
            <person name="Matsuzawa T."/>
            <person name="Suzuki K."/>
            <person name="Fujita N."/>
            <person name="Gonoi T."/>
        </authorList>
    </citation>
    <scope>NUCLEOTIDE SEQUENCE [LARGE SCALE GENOMIC DNA]</scope>
    <source>
        <strain evidence="1 2">NBRC 15531</strain>
    </source>
</reference>
<dbReference type="Pfam" id="PF11829">
    <property type="entry name" value="DUF3349"/>
    <property type="match status" value="1"/>
</dbReference>
<dbReference type="Proteomes" id="UP000017048">
    <property type="component" value="Unassembled WGS sequence"/>
</dbReference>
<dbReference type="Gene3D" id="1.10.10.2390">
    <property type="match status" value="1"/>
</dbReference>
<comment type="caution">
    <text evidence="1">The sequence shown here is derived from an EMBL/GenBank/DDBJ whole genome shotgun (WGS) entry which is preliminary data.</text>
</comment>
<dbReference type="AlphaFoldDB" id="U5EAW5"/>